<dbReference type="RefSeq" id="WP_149458745.1">
    <property type="nucleotide sequence ID" value="NZ_SCWC02000002.1"/>
</dbReference>
<evidence type="ECO:0000256" key="1">
    <source>
        <dbReference type="SAM" id="SignalP"/>
    </source>
</evidence>
<dbReference type="Pfam" id="PF06207">
    <property type="entry name" value="DUF1002"/>
    <property type="match status" value="1"/>
</dbReference>
<dbReference type="Proteomes" id="UP000295735">
    <property type="component" value="Unassembled WGS sequence"/>
</dbReference>
<organism evidence="2 3">
    <name type="scientific">Macrococcus equipercicus</name>
    <dbReference type="NCBI Taxonomy" id="69967"/>
    <lineage>
        <taxon>Bacteria</taxon>
        <taxon>Bacillati</taxon>
        <taxon>Bacillota</taxon>
        <taxon>Bacilli</taxon>
        <taxon>Bacillales</taxon>
        <taxon>Staphylococcaceae</taxon>
        <taxon>Macrococcus</taxon>
    </lineage>
</organism>
<feature type="signal peptide" evidence="1">
    <location>
        <begin position="1"/>
        <end position="24"/>
    </location>
</feature>
<evidence type="ECO:0000313" key="2">
    <source>
        <dbReference type="EMBL" id="KAA1040282.1"/>
    </source>
</evidence>
<dbReference type="InterPro" id="IPR009343">
    <property type="entry name" value="DUF1002"/>
</dbReference>
<protein>
    <submittedName>
        <fullName evidence="2">DUF1002 domain-containing protein</fullName>
    </submittedName>
</protein>
<name>A0ABQ6RAG6_9STAP</name>
<sequence length="326" mass="35102">MKRLLLLSSIAMMSSTLVTKPSYAVTEEAWQEAVTVYGAALESNPQLQDTTKQLLGTADSDKTTYVHADDLNKYLNLQSSNAVLKSSIRINKLSKGSGLTLNIDESKGQITKITEDTYKNALLTAGVTDADVKIAAAEDVTGESALAGVYKAFETQGEAINKNQTQAAQEELTTITSINEDNQNKSGYSQEQLNKAIAEAKAAVAKQGGNLSQDQIKNVVIEKINNNGLSDVLNSNQITLIINFITNAQNQGVFTGANADKFIDSATNYVNDIKNSEGFKQAADTAKEAGKNLKDSLEQQGVMDKFMAALKSFFTAIVNFFKSLTA</sequence>
<comment type="caution">
    <text evidence="2">The sequence shown here is derived from an EMBL/GenBank/DDBJ whole genome shotgun (WGS) entry which is preliminary data.</text>
</comment>
<accession>A0ABQ6RAG6</accession>
<keyword evidence="3" id="KW-1185">Reference proteome</keyword>
<gene>
    <name evidence="2" type="ORF">ERX35_004635</name>
</gene>
<evidence type="ECO:0000313" key="3">
    <source>
        <dbReference type="Proteomes" id="UP000295735"/>
    </source>
</evidence>
<keyword evidence="1" id="KW-0732">Signal</keyword>
<dbReference type="EMBL" id="SCWC02000002">
    <property type="protein sequence ID" value="KAA1040282.1"/>
    <property type="molecule type" value="Genomic_DNA"/>
</dbReference>
<reference evidence="2 3" key="1">
    <citation type="submission" date="2019-09" db="EMBL/GenBank/DDBJ databases">
        <authorList>
            <person name="Mazhar S."/>
            <person name="Altermann E."/>
            <person name="Hill C."/>
            <person name="Mcauliffe O."/>
        </authorList>
    </citation>
    <scope>NUCLEOTIDE SEQUENCE [LARGE SCALE GENOMIC DNA]</scope>
    <source>
        <strain evidence="2 3">ATCC 51831</strain>
    </source>
</reference>
<feature type="chain" id="PRO_5046181983" evidence="1">
    <location>
        <begin position="25"/>
        <end position="326"/>
    </location>
</feature>
<proteinExistence type="predicted"/>